<name>A0A2P2KDV5_RHIMU</name>
<protein>
    <submittedName>
        <fullName evidence="1">Uncharacterized protein</fullName>
    </submittedName>
</protein>
<reference evidence="1" key="1">
    <citation type="submission" date="2018-02" db="EMBL/GenBank/DDBJ databases">
        <title>Rhizophora mucronata_Transcriptome.</title>
        <authorList>
            <person name="Meera S.P."/>
            <person name="Sreeshan A."/>
            <person name="Augustine A."/>
        </authorList>
    </citation>
    <scope>NUCLEOTIDE SEQUENCE</scope>
    <source>
        <tissue evidence="1">Leaf</tissue>
    </source>
</reference>
<dbReference type="EMBL" id="GGEC01023438">
    <property type="protein sequence ID" value="MBX03922.1"/>
    <property type="molecule type" value="Transcribed_RNA"/>
</dbReference>
<sequence length="41" mass="4716">MFCYSLSDFSFNKGLYIGLLNPASVMVIQNINWLQCPWLTS</sequence>
<dbReference type="AlphaFoldDB" id="A0A2P2KDV5"/>
<proteinExistence type="predicted"/>
<organism evidence="1">
    <name type="scientific">Rhizophora mucronata</name>
    <name type="common">Asiatic mangrove</name>
    <dbReference type="NCBI Taxonomy" id="61149"/>
    <lineage>
        <taxon>Eukaryota</taxon>
        <taxon>Viridiplantae</taxon>
        <taxon>Streptophyta</taxon>
        <taxon>Embryophyta</taxon>
        <taxon>Tracheophyta</taxon>
        <taxon>Spermatophyta</taxon>
        <taxon>Magnoliopsida</taxon>
        <taxon>eudicotyledons</taxon>
        <taxon>Gunneridae</taxon>
        <taxon>Pentapetalae</taxon>
        <taxon>rosids</taxon>
        <taxon>fabids</taxon>
        <taxon>Malpighiales</taxon>
        <taxon>Rhizophoraceae</taxon>
        <taxon>Rhizophora</taxon>
    </lineage>
</organism>
<accession>A0A2P2KDV5</accession>
<evidence type="ECO:0000313" key="1">
    <source>
        <dbReference type="EMBL" id="MBX03922.1"/>
    </source>
</evidence>